<organism evidence="1 2">
    <name type="scientific">Nepenthes gracilis</name>
    <name type="common">Slender pitcher plant</name>
    <dbReference type="NCBI Taxonomy" id="150966"/>
    <lineage>
        <taxon>Eukaryota</taxon>
        <taxon>Viridiplantae</taxon>
        <taxon>Streptophyta</taxon>
        <taxon>Embryophyta</taxon>
        <taxon>Tracheophyta</taxon>
        <taxon>Spermatophyta</taxon>
        <taxon>Magnoliopsida</taxon>
        <taxon>eudicotyledons</taxon>
        <taxon>Gunneridae</taxon>
        <taxon>Pentapetalae</taxon>
        <taxon>Caryophyllales</taxon>
        <taxon>Nepenthaceae</taxon>
        <taxon>Nepenthes</taxon>
    </lineage>
</organism>
<dbReference type="EMBL" id="BSYO01000019">
    <property type="protein sequence ID" value="GMH18594.1"/>
    <property type="molecule type" value="Genomic_DNA"/>
</dbReference>
<keyword evidence="2" id="KW-1185">Reference proteome</keyword>
<proteinExistence type="predicted"/>
<reference evidence="1" key="1">
    <citation type="submission" date="2023-05" db="EMBL/GenBank/DDBJ databases">
        <title>Nepenthes gracilis genome sequencing.</title>
        <authorList>
            <person name="Fukushima K."/>
        </authorList>
    </citation>
    <scope>NUCLEOTIDE SEQUENCE</scope>
    <source>
        <strain evidence="1">SING2019-196</strain>
    </source>
</reference>
<sequence length="217" mass="23775">MFLDGCVTDYVATNRNWNAVDSSWLLCYGSTCHNWIAEASAAAGEVVYEEDVTCELLVLVLEHYALTCYVILSCQYGLCGSVDACSLIILVLIPPQCDLSLVDFCILLATAAPVDGIRSGFGWGSGALALWPCVRLPCLAFWSLLNLVRDAVEADGPGMPHYMVEATRLESDWLHCVALDCFPYAAWDDADFCTKKLLWGFCPLLMNPGSFHIVEGN</sequence>
<gene>
    <name evidence="1" type="ORF">Nepgr_020435</name>
</gene>
<comment type="caution">
    <text evidence="1">The sequence shown here is derived from an EMBL/GenBank/DDBJ whole genome shotgun (WGS) entry which is preliminary data.</text>
</comment>
<protein>
    <submittedName>
        <fullName evidence="1">Uncharacterized protein</fullName>
    </submittedName>
</protein>
<dbReference type="AlphaFoldDB" id="A0AAD3SWZ1"/>
<accession>A0AAD3SWZ1</accession>
<evidence type="ECO:0000313" key="1">
    <source>
        <dbReference type="EMBL" id="GMH18594.1"/>
    </source>
</evidence>
<dbReference type="Proteomes" id="UP001279734">
    <property type="component" value="Unassembled WGS sequence"/>
</dbReference>
<evidence type="ECO:0000313" key="2">
    <source>
        <dbReference type="Proteomes" id="UP001279734"/>
    </source>
</evidence>
<name>A0AAD3SWZ1_NEPGR</name>